<dbReference type="Proteomes" id="UP001445335">
    <property type="component" value="Unassembled WGS sequence"/>
</dbReference>
<gene>
    <name evidence="2" type="ORF">WJX81_004949</name>
</gene>
<organism evidence="2 3">
    <name type="scientific">Elliptochloris bilobata</name>
    <dbReference type="NCBI Taxonomy" id="381761"/>
    <lineage>
        <taxon>Eukaryota</taxon>
        <taxon>Viridiplantae</taxon>
        <taxon>Chlorophyta</taxon>
        <taxon>core chlorophytes</taxon>
        <taxon>Trebouxiophyceae</taxon>
        <taxon>Trebouxiophyceae incertae sedis</taxon>
        <taxon>Elliptochloris clade</taxon>
        <taxon>Elliptochloris</taxon>
    </lineage>
</organism>
<dbReference type="SUPFAM" id="SSF50494">
    <property type="entry name" value="Trypsin-like serine proteases"/>
    <property type="match status" value="1"/>
</dbReference>
<sequence length="785" mass="81157">MRLRRALCACVALAALSAASGQPGEGKPLPWTWANVRGRAEPPEVVLPAADPAAFLDRHGASHGLHLANVAAIAREDFKEFEALDFGEWEALPGGVRWHLALRSPGAASLALLFSDIRLPAGGQLAIYAPSETANRTHCAGSCMLVGAFDVPASHRLTTLPLPGDTAVLEYMQRGQLAAGDPNAFPVLRIASVMQGVGELLGQPQQRRRLRAALSGRVNGTQFDLSTLESGGAGGPKPNPAAQCTPSAACNASWALPAAAVVDIYAINARGGVPVSMGLCTGTVVSAASGSPYLLTSDRCFTDKTQVEALQFWLLVFNRQAACAADAAAPPITQVMQGVKLLFEDHTTSIMLLTVPGSIPSSFKVYMAGVNAVPDTVPHAGACIQHPGSGAKRIATADGPSSISAEFPAVKVPSANSTMTPDNHLRVVWSTGATSRAGSLGAPLFDNKTQQVVGVLVTSTSSCAAAGRPDYFGRLSAAWDRGLRNYLGAPSIATSAFTETSGDQSSRNVADVGDFIGDSSLVSATAPTRVTSVPGRRLNATGPGLGFLPDTLVLSSSDTSGVISVYLTDPPDANETVMASAGLTSIGGNGIEAGRVITLAPATLYFGAGNYSTPQQLAISRGNASIPGNLLRFDATIKLSSAANRTRFAQDAVKGIVMTDAANHTSYKPIAVSQLPYTAKSPITAPSGRALWRYAVPAGGNATLVSVQACVRTNVLQEATLAVYEDGRLAWVLESDPEAEPGCISVDSLAWQPGSVYELAVSDADYLAAVLPVSLVKAAVIAPSL</sequence>
<evidence type="ECO:0000313" key="3">
    <source>
        <dbReference type="Proteomes" id="UP001445335"/>
    </source>
</evidence>
<evidence type="ECO:0000256" key="1">
    <source>
        <dbReference type="SAM" id="SignalP"/>
    </source>
</evidence>
<feature type="chain" id="PRO_5043688122" description="Peptidase S1 domain-containing protein" evidence="1">
    <location>
        <begin position="22"/>
        <end position="785"/>
    </location>
</feature>
<evidence type="ECO:0008006" key="4">
    <source>
        <dbReference type="Google" id="ProtNLM"/>
    </source>
</evidence>
<dbReference type="AlphaFoldDB" id="A0AAW1QJA6"/>
<name>A0AAW1QJA6_9CHLO</name>
<dbReference type="EMBL" id="JALJOU010000102">
    <property type="protein sequence ID" value="KAK9821432.1"/>
    <property type="molecule type" value="Genomic_DNA"/>
</dbReference>
<protein>
    <recommendedName>
        <fullName evidence="4">Peptidase S1 domain-containing protein</fullName>
    </recommendedName>
</protein>
<dbReference type="InterPro" id="IPR043504">
    <property type="entry name" value="Peptidase_S1_PA_chymotrypsin"/>
</dbReference>
<feature type="signal peptide" evidence="1">
    <location>
        <begin position="1"/>
        <end position="21"/>
    </location>
</feature>
<evidence type="ECO:0000313" key="2">
    <source>
        <dbReference type="EMBL" id="KAK9821432.1"/>
    </source>
</evidence>
<comment type="caution">
    <text evidence="2">The sequence shown here is derived from an EMBL/GenBank/DDBJ whole genome shotgun (WGS) entry which is preliminary data.</text>
</comment>
<reference evidence="2 3" key="1">
    <citation type="journal article" date="2024" name="Nat. Commun.">
        <title>Phylogenomics reveals the evolutionary origins of lichenization in chlorophyte algae.</title>
        <authorList>
            <person name="Puginier C."/>
            <person name="Libourel C."/>
            <person name="Otte J."/>
            <person name="Skaloud P."/>
            <person name="Haon M."/>
            <person name="Grisel S."/>
            <person name="Petersen M."/>
            <person name="Berrin J.G."/>
            <person name="Delaux P.M."/>
            <person name="Dal Grande F."/>
            <person name="Keller J."/>
        </authorList>
    </citation>
    <scope>NUCLEOTIDE SEQUENCE [LARGE SCALE GENOMIC DNA]</scope>
    <source>
        <strain evidence="2 3">SAG 245.80</strain>
    </source>
</reference>
<keyword evidence="3" id="KW-1185">Reference proteome</keyword>
<dbReference type="InterPro" id="IPR009003">
    <property type="entry name" value="Peptidase_S1_PA"/>
</dbReference>
<dbReference type="Gene3D" id="2.40.10.10">
    <property type="entry name" value="Trypsin-like serine proteases"/>
    <property type="match status" value="2"/>
</dbReference>
<accession>A0AAW1QJA6</accession>
<proteinExistence type="predicted"/>
<keyword evidence="1" id="KW-0732">Signal</keyword>